<accession>A0ABV1F0E3</accession>
<evidence type="ECO:0000313" key="2">
    <source>
        <dbReference type="Proteomes" id="UP001465426"/>
    </source>
</evidence>
<name>A0ABV1F0E3_9BACI</name>
<evidence type="ECO:0000313" key="1">
    <source>
        <dbReference type="EMBL" id="MEQ2466811.1"/>
    </source>
</evidence>
<dbReference type="InterPro" id="IPR046153">
    <property type="entry name" value="DUF6155"/>
</dbReference>
<protein>
    <submittedName>
        <fullName evidence="1">DUF6155 family protein</fullName>
    </submittedName>
</protein>
<gene>
    <name evidence="1" type="ORF">WMO63_14210</name>
</gene>
<sequence length="184" mass="21674">MALLKLNQLKKELKQLEQNELIQLISEMYKINKDVQQYLSNKFIGEEAIKDLYERTKKIVRDEFFPERGFAKMRLGVARDAISTFKKLSSDEGKTIDLMLYFVETGTKFTNTYGDIEEKFYNSMVSMYNKVVNECNKSEGFYNIFKDRLYSIVGDTDGIGWGYHDDICAIYYSLDWLEEDEEDE</sequence>
<reference evidence="1 2" key="1">
    <citation type="submission" date="2024-03" db="EMBL/GenBank/DDBJ databases">
        <title>Human intestinal bacterial collection.</title>
        <authorList>
            <person name="Pauvert C."/>
            <person name="Hitch T.C.A."/>
            <person name="Clavel T."/>
        </authorList>
    </citation>
    <scope>NUCLEOTIDE SEQUENCE [LARGE SCALE GENOMIC DNA]</scope>
    <source>
        <strain evidence="1 2">CLA-SR-H024</strain>
    </source>
</reference>
<dbReference type="EMBL" id="JBBMFN010000035">
    <property type="protein sequence ID" value="MEQ2466811.1"/>
    <property type="molecule type" value="Genomic_DNA"/>
</dbReference>
<dbReference type="RefSeq" id="WP_031538984.1">
    <property type="nucleotide sequence ID" value="NZ_JBBMFN010000035.1"/>
</dbReference>
<proteinExistence type="predicted"/>
<keyword evidence="2" id="KW-1185">Reference proteome</keyword>
<organism evidence="1 2">
    <name type="scientific">Niallia hominis</name>
    <dbReference type="NCBI Taxonomy" id="3133173"/>
    <lineage>
        <taxon>Bacteria</taxon>
        <taxon>Bacillati</taxon>
        <taxon>Bacillota</taxon>
        <taxon>Bacilli</taxon>
        <taxon>Bacillales</taxon>
        <taxon>Bacillaceae</taxon>
        <taxon>Niallia</taxon>
    </lineage>
</organism>
<dbReference type="Pfam" id="PF19652">
    <property type="entry name" value="DUF6155"/>
    <property type="match status" value="1"/>
</dbReference>
<dbReference type="Proteomes" id="UP001465426">
    <property type="component" value="Unassembled WGS sequence"/>
</dbReference>
<comment type="caution">
    <text evidence="1">The sequence shown here is derived from an EMBL/GenBank/DDBJ whole genome shotgun (WGS) entry which is preliminary data.</text>
</comment>